<name>A0A848DEP1_9PSEU</name>
<feature type="domain" description="UspA" evidence="1">
    <location>
        <begin position="137"/>
        <end position="262"/>
    </location>
</feature>
<dbReference type="Proteomes" id="UP000586918">
    <property type="component" value="Unassembled WGS sequence"/>
</dbReference>
<dbReference type="SUPFAM" id="SSF52402">
    <property type="entry name" value="Adenine nucleotide alpha hydrolases-like"/>
    <property type="match status" value="1"/>
</dbReference>
<dbReference type="InterPro" id="IPR014729">
    <property type="entry name" value="Rossmann-like_a/b/a_fold"/>
</dbReference>
<sequence>MSMARRPVTVWAGHPVRGRAAVRWGAAQAARTGRLLRVVLPERHADRIVDLAVVTGMLAAVRRAIPEVAVSAEEIGEATGPALRALSGDASVLVVEASTPQLGAVVAGSFCPVVIVPEDEVRTDGPVVLGAAPWTGDEVFDTAFRAAADRGVPLQPVRAWTDPRIDLGRLLPSRLARWDAAEQRARRELEIALSAWTVAYPAVEVQPLVVNDRPAEFLLALSHRAQLLVLGRSERGTLLSGITGSPVEELARQAHCPVMIVPAAGPPRRTWLPSRRRGLAELSS</sequence>
<gene>
    <name evidence="2" type="ORF">HF519_05685</name>
</gene>
<dbReference type="RefSeq" id="WP_169410789.1">
    <property type="nucleotide sequence ID" value="NZ_JAAXKZ010000012.1"/>
</dbReference>
<dbReference type="InterPro" id="IPR006016">
    <property type="entry name" value="UspA"/>
</dbReference>
<reference evidence="2 3" key="1">
    <citation type="submission" date="2020-04" db="EMBL/GenBank/DDBJ databases">
        <authorList>
            <person name="Klaysubun C."/>
            <person name="Duangmal K."/>
            <person name="Lipun K."/>
        </authorList>
    </citation>
    <scope>NUCLEOTIDE SEQUENCE [LARGE SCALE GENOMIC DNA]</scope>
    <source>
        <strain evidence="2 3">DSM 45300</strain>
    </source>
</reference>
<dbReference type="EMBL" id="JAAXKZ010000012">
    <property type="protein sequence ID" value="NMH91090.1"/>
    <property type="molecule type" value="Genomic_DNA"/>
</dbReference>
<proteinExistence type="predicted"/>
<evidence type="ECO:0000313" key="3">
    <source>
        <dbReference type="Proteomes" id="UP000586918"/>
    </source>
</evidence>
<comment type="caution">
    <text evidence="2">The sequence shown here is derived from an EMBL/GenBank/DDBJ whole genome shotgun (WGS) entry which is preliminary data.</text>
</comment>
<dbReference type="Pfam" id="PF00582">
    <property type="entry name" value="Usp"/>
    <property type="match status" value="1"/>
</dbReference>
<accession>A0A848DEP1</accession>
<evidence type="ECO:0000313" key="2">
    <source>
        <dbReference type="EMBL" id="NMH91090.1"/>
    </source>
</evidence>
<dbReference type="AlphaFoldDB" id="A0A848DEP1"/>
<organism evidence="2 3">
    <name type="scientific">Pseudonocardia bannensis</name>
    <dbReference type="NCBI Taxonomy" id="630973"/>
    <lineage>
        <taxon>Bacteria</taxon>
        <taxon>Bacillati</taxon>
        <taxon>Actinomycetota</taxon>
        <taxon>Actinomycetes</taxon>
        <taxon>Pseudonocardiales</taxon>
        <taxon>Pseudonocardiaceae</taxon>
        <taxon>Pseudonocardia</taxon>
    </lineage>
</organism>
<evidence type="ECO:0000259" key="1">
    <source>
        <dbReference type="Pfam" id="PF00582"/>
    </source>
</evidence>
<keyword evidence="3" id="KW-1185">Reference proteome</keyword>
<protein>
    <submittedName>
        <fullName evidence="2">Universal stress protein</fullName>
    </submittedName>
</protein>
<dbReference type="Gene3D" id="3.40.50.620">
    <property type="entry name" value="HUPs"/>
    <property type="match status" value="1"/>
</dbReference>